<evidence type="ECO:0000313" key="2">
    <source>
        <dbReference type="EMBL" id="MRX71030.1"/>
    </source>
</evidence>
<gene>
    <name evidence="2" type="ORF">GJU40_02455</name>
</gene>
<dbReference type="AlphaFoldDB" id="A0A7X2LW31"/>
<dbReference type="PANTHER" id="PTHR31302:SF32">
    <property type="entry name" value="PHOSPHOESTERASE"/>
    <property type="match status" value="1"/>
</dbReference>
<accession>A0A7X2LW31</accession>
<dbReference type="PANTHER" id="PTHR31302">
    <property type="entry name" value="TRANSMEMBRANE PROTEIN WITH METALLOPHOSPHOESTERASE DOMAIN-RELATED"/>
    <property type="match status" value="1"/>
</dbReference>
<dbReference type="OrthoDB" id="9780884at2"/>
<dbReference type="InterPro" id="IPR029052">
    <property type="entry name" value="Metallo-depent_PP-like"/>
</dbReference>
<dbReference type="InterPro" id="IPR004843">
    <property type="entry name" value="Calcineurin-like_PHP"/>
</dbReference>
<dbReference type="Pfam" id="PF00149">
    <property type="entry name" value="Metallophos"/>
    <property type="match status" value="1"/>
</dbReference>
<evidence type="ECO:0000313" key="3">
    <source>
        <dbReference type="Proteomes" id="UP000448867"/>
    </source>
</evidence>
<dbReference type="SUPFAM" id="SSF56300">
    <property type="entry name" value="Metallo-dependent phosphatases"/>
    <property type="match status" value="1"/>
</dbReference>
<dbReference type="Gene3D" id="3.60.21.10">
    <property type="match status" value="1"/>
</dbReference>
<dbReference type="GO" id="GO:0008758">
    <property type="term" value="F:UDP-2,3-diacylglucosamine hydrolase activity"/>
    <property type="evidence" value="ECO:0007669"/>
    <property type="project" value="TreeGrafter"/>
</dbReference>
<organism evidence="2 3">
    <name type="scientific">Metabacillus lacus</name>
    <dbReference type="NCBI Taxonomy" id="1983721"/>
    <lineage>
        <taxon>Bacteria</taxon>
        <taxon>Bacillati</taxon>
        <taxon>Bacillota</taxon>
        <taxon>Bacilli</taxon>
        <taxon>Bacillales</taxon>
        <taxon>Bacillaceae</taxon>
        <taxon>Metabacillus</taxon>
    </lineage>
</organism>
<dbReference type="InterPro" id="IPR051158">
    <property type="entry name" value="Metallophosphoesterase_sf"/>
</dbReference>
<feature type="domain" description="Calcineurin-like phosphoesterase" evidence="1">
    <location>
        <begin position="37"/>
        <end position="194"/>
    </location>
</feature>
<protein>
    <submittedName>
        <fullName evidence="2">Metallophosphoesterase</fullName>
    </submittedName>
</protein>
<comment type="caution">
    <text evidence="2">The sequence shown here is derived from an EMBL/GenBank/DDBJ whole genome shotgun (WGS) entry which is preliminary data.</text>
</comment>
<dbReference type="EMBL" id="WKKI01000002">
    <property type="protein sequence ID" value="MRX71030.1"/>
    <property type="molecule type" value="Genomic_DNA"/>
</dbReference>
<sequence>MAFGACLFFYMLYNAFRNNVKNQTLYFRNLPEEFDGFKVLFISDIHRRRVTHRLISKISSSPDAVLIGGDMTEKGVPASRTRENVKRLSEIGPLYFVLGNNDYEVDTLELTAMLEEHGVSVLQNSSVVLTSETGKSLAVVGVDEMKFRKDNLSLALKGSGEADFRILLCHNPDIVKKVKADDSIHLILSGHTHGGQIRIFGFGPYEAGGIKKANGLITLISNGYGTTQLPLRLGAHPEVHMITLKKGCDK</sequence>
<keyword evidence="3" id="KW-1185">Reference proteome</keyword>
<dbReference type="GO" id="GO:0009245">
    <property type="term" value="P:lipid A biosynthetic process"/>
    <property type="evidence" value="ECO:0007669"/>
    <property type="project" value="TreeGrafter"/>
</dbReference>
<dbReference type="GO" id="GO:0016020">
    <property type="term" value="C:membrane"/>
    <property type="evidence" value="ECO:0007669"/>
    <property type="project" value="GOC"/>
</dbReference>
<name>A0A7X2LW31_9BACI</name>
<dbReference type="Proteomes" id="UP000448867">
    <property type="component" value="Unassembled WGS sequence"/>
</dbReference>
<dbReference type="CDD" id="cd07385">
    <property type="entry name" value="MPP_YkuE_C"/>
    <property type="match status" value="1"/>
</dbReference>
<reference evidence="2 3" key="1">
    <citation type="submission" date="2019-11" db="EMBL/GenBank/DDBJ databases">
        <title>Bacillus lacus genome.</title>
        <authorList>
            <person name="Allen C.J."/>
            <person name="Newman J.D."/>
        </authorList>
    </citation>
    <scope>NUCLEOTIDE SEQUENCE [LARGE SCALE GENOMIC DNA]</scope>
    <source>
        <strain evidence="2 3">KCTC 33946</strain>
    </source>
</reference>
<evidence type="ECO:0000259" key="1">
    <source>
        <dbReference type="Pfam" id="PF00149"/>
    </source>
</evidence>
<proteinExistence type="predicted"/>